<accession>A0ABR8UBQ0</accession>
<comment type="caution">
    <text evidence="1">The sequence shown here is derived from an EMBL/GenBank/DDBJ whole genome shotgun (WGS) entry which is preliminary data.</text>
</comment>
<dbReference type="RefSeq" id="WP_191694980.1">
    <property type="nucleotide sequence ID" value="NZ_JACSQN010000009.1"/>
</dbReference>
<sequence>MIDYFERKIRLKDFEVWEVRIGVCEYSLVIVDEYLPSPSEDADLFRENTVSCVYYSEQEVLDEHREILGGFARQLTEHLALAHCHVGIDFHTASPQQAIDNHMQKIYGYVESDIPLEKLWHLNQE</sequence>
<name>A0ABR8UBQ0_9BACL</name>
<evidence type="ECO:0000313" key="1">
    <source>
        <dbReference type="EMBL" id="MBD7985159.1"/>
    </source>
</evidence>
<reference evidence="1 2" key="1">
    <citation type="submission" date="2020-08" db="EMBL/GenBank/DDBJ databases">
        <title>A Genomic Blueprint of the Chicken Gut Microbiome.</title>
        <authorList>
            <person name="Gilroy R."/>
            <person name="Ravi A."/>
            <person name="Getino M."/>
            <person name="Pursley I."/>
            <person name="Horton D.L."/>
            <person name="Alikhan N.-F."/>
            <person name="Baker D."/>
            <person name="Gharbi K."/>
            <person name="Hall N."/>
            <person name="Watson M."/>
            <person name="Adriaenssens E.M."/>
            <person name="Foster-Nyarko E."/>
            <person name="Jarju S."/>
            <person name="Secka A."/>
            <person name="Antonio M."/>
            <person name="Oren A."/>
            <person name="Chaudhuri R."/>
            <person name="La Ragione R.M."/>
            <person name="Hildebrand F."/>
            <person name="Pallen M.J."/>
        </authorList>
    </citation>
    <scope>NUCLEOTIDE SEQUENCE [LARGE SCALE GENOMIC DNA]</scope>
    <source>
        <strain evidence="1 2">Sa2YVA2</strain>
    </source>
</reference>
<gene>
    <name evidence="1" type="ORF">H9649_11215</name>
</gene>
<evidence type="ECO:0000313" key="2">
    <source>
        <dbReference type="Proteomes" id="UP000626786"/>
    </source>
</evidence>
<proteinExistence type="predicted"/>
<dbReference type="EMBL" id="JACSQN010000009">
    <property type="protein sequence ID" value="MBD7985159.1"/>
    <property type="molecule type" value="Genomic_DNA"/>
</dbReference>
<organism evidence="1 2">
    <name type="scientific">Sporosarcina quadrami</name>
    <dbReference type="NCBI Taxonomy" id="2762234"/>
    <lineage>
        <taxon>Bacteria</taxon>
        <taxon>Bacillati</taxon>
        <taxon>Bacillota</taxon>
        <taxon>Bacilli</taxon>
        <taxon>Bacillales</taxon>
        <taxon>Caryophanaceae</taxon>
        <taxon>Sporosarcina</taxon>
    </lineage>
</organism>
<keyword evidence="2" id="KW-1185">Reference proteome</keyword>
<protein>
    <submittedName>
        <fullName evidence="1">Uncharacterized protein</fullName>
    </submittedName>
</protein>
<dbReference type="Proteomes" id="UP000626786">
    <property type="component" value="Unassembled WGS sequence"/>
</dbReference>